<dbReference type="AlphaFoldDB" id="A0A9X9Y401"/>
<dbReference type="Proteomes" id="UP000664702">
    <property type="component" value="Chromosome"/>
</dbReference>
<feature type="domain" description="Mannosylglycerate hydrolase MGH1-like glycoside hydrolase" evidence="2">
    <location>
        <begin position="436"/>
        <end position="657"/>
    </location>
</feature>
<name>A0A9X9Y401_9BRAD</name>
<evidence type="ECO:0000256" key="1">
    <source>
        <dbReference type="SAM" id="MobiDB-lite"/>
    </source>
</evidence>
<dbReference type="GO" id="GO:0009311">
    <property type="term" value="P:oligosaccharide metabolic process"/>
    <property type="evidence" value="ECO:0007669"/>
    <property type="project" value="InterPro"/>
</dbReference>
<gene>
    <name evidence="3" type="ORF">J4G43_010580</name>
</gene>
<dbReference type="PANTHER" id="PTHR10412:SF10">
    <property type="entry name" value="GLYCOSYL HYDROLASE FAMILY 63 C-TERMINAL DOMAIN-CONTAINING PROTEIN"/>
    <property type="match status" value="1"/>
</dbReference>
<feature type="domain" description="Mannosylglycerate hydrolase MGH1-like glycoside hydrolase" evidence="2">
    <location>
        <begin position="699"/>
        <end position="865"/>
    </location>
</feature>
<dbReference type="EMBL" id="CP086136">
    <property type="protein sequence ID" value="UEM14645.1"/>
    <property type="molecule type" value="Genomic_DNA"/>
</dbReference>
<dbReference type="PANTHER" id="PTHR10412">
    <property type="entry name" value="MANNOSYL-OLIGOSACCHARIDE GLUCOSIDASE"/>
    <property type="match status" value="1"/>
</dbReference>
<evidence type="ECO:0000313" key="3">
    <source>
        <dbReference type="EMBL" id="UEM14645.1"/>
    </source>
</evidence>
<dbReference type="SUPFAM" id="SSF48208">
    <property type="entry name" value="Six-hairpin glycosidases"/>
    <property type="match status" value="1"/>
</dbReference>
<proteinExistence type="predicted"/>
<dbReference type="InterPro" id="IPR008928">
    <property type="entry name" value="6-hairpin_glycosidase_sf"/>
</dbReference>
<dbReference type="InterPro" id="IPR054491">
    <property type="entry name" value="MGH1-like_GH"/>
</dbReference>
<accession>A0A9X9Y401</accession>
<dbReference type="Pfam" id="PF22422">
    <property type="entry name" value="MGH1-like_GH"/>
    <property type="match status" value="2"/>
</dbReference>
<dbReference type="RefSeq" id="WP_210387319.1">
    <property type="nucleotide sequence ID" value="NZ_CP086136.1"/>
</dbReference>
<organism evidence="3 4">
    <name type="scientific">Bradyrhizobium barranii subsp. barranii</name>
    <dbReference type="NCBI Taxonomy" id="2823807"/>
    <lineage>
        <taxon>Bacteria</taxon>
        <taxon>Pseudomonadati</taxon>
        <taxon>Pseudomonadota</taxon>
        <taxon>Alphaproteobacteria</taxon>
        <taxon>Hyphomicrobiales</taxon>
        <taxon>Nitrobacteraceae</taxon>
        <taxon>Bradyrhizobium</taxon>
        <taxon>Bradyrhizobium barranii</taxon>
    </lineage>
</organism>
<feature type="region of interest" description="Disordered" evidence="1">
    <location>
        <begin position="1"/>
        <end position="29"/>
    </location>
</feature>
<dbReference type="InterPro" id="IPR004888">
    <property type="entry name" value="Glycoside_hydrolase_63"/>
</dbReference>
<reference evidence="3 4" key="1">
    <citation type="journal article" date="2022" name="Int. J. Syst. Evol. Microbiol.">
        <title>Strains of Bradyrhizobium barranii sp. nov. associated with legumes native to Canada are symbionts of soybeans and belong to different subspecies (subsp. barranii subsp. nov. and subsp. apii subsp. nov.) and symbiovars (sv. glycinearum and sv. septentrionale).</title>
        <authorList>
            <person name="Bromfield E.S.P."/>
            <person name="Cloutier S."/>
            <person name="Wasai-Hara S."/>
            <person name="Minamisawa K."/>
        </authorList>
    </citation>
    <scope>NUCLEOTIDE SEQUENCE [LARGE SCALE GENOMIC DNA]</scope>
    <source>
        <strain evidence="3 4">144S4</strain>
    </source>
</reference>
<dbReference type="KEGG" id="bban:J4G43_010580"/>
<dbReference type="Gene3D" id="1.50.10.10">
    <property type="match status" value="1"/>
</dbReference>
<protein>
    <submittedName>
        <fullName evidence="3">Glucosidase</fullName>
    </submittedName>
</protein>
<evidence type="ECO:0000259" key="2">
    <source>
        <dbReference type="Pfam" id="PF22422"/>
    </source>
</evidence>
<evidence type="ECO:0000313" key="4">
    <source>
        <dbReference type="Proteomes" id="UP000664702"/>
    </source>
</evidence>
<dbReference type="InterPro" id="IPR012341">
    <property type="entry name" value="6hp_glycosidase-like_sf"/>
</dbReference>
<dbReference type="GO" id="GO:0004573">
    <property type="term" value="F:Glc3Man9GlcNAc2 oligosaccharide glucosidase activity"/>
    <property type="evidence" value="ECO:0007669"/>
    <property type="project" value="InterPro"/>
</dbReference>
<sequence>MDDVGQTGPPPSAEHARLADSSPDTPGDWKAIGPYVSDRAWGTVREDYSADGQAWQYFPHEHARSRAYRWNEDGLARLCDRSQRLCFALSFWNGRDPFLKERIFGLSGPEGNHGEDAKEYWWYIDATPTSSWLRWRYHYPQAEFPYALLRQENARRNRDEPEFELLDTGIFEGDRYWQITADYAKASPDDICMRISVRNAGPDPAELQVLPTLWFRNRWSWEAGIARPIIQAATETGNVGAIAEEELLGRWRFTAGVDSAGKPPSLLFCENETNARYLYGVTTEQTYPKDGINDHVVHGAATVNPARRGTKMACWYRLKVAGGETVELRLRLARDGRDQAANLGADFERIHTDRRREADEYYTALTPDDASEEEAVVMRQAFAGMLWSQQFYHYDVARWLDGDIIGPPEPRASGRNAGWRHLNNHDIIAMPDKWEYPWYASWDLAFHCVVLAHIDPSAAKHPLLLLAREWYMHPNGQLPAYEWNFGDVNPPVQAWATLAVFRIDGGTDFDFLARAFQKLLINFTWWVNREDACGDNVFEGGFLGLDNIGPFDRSQMHPDGDVLEQSDGTAWMAKFCLNMLEMALLLANHEPSYEDVAVKFFEHFALIAAAMNKLWDDQDGFFYDRLRKRDGSTFTVRARSMVGLLPIFAAVQLDAALWDRLPMFRKRARWYIDNKPGLTEFLHTPATNGRPRLISLVGKSRMKRILACMLDESEFLSPYGLRSLSRYHREHPLVVNMDGHVARLDYEPGASRTALFGGNSNWRGPIWFPLNFLAIDSLRHLHTNLGEDFTVELPTGSRRQASLEQVAEELERRLLRLFLRDSDGRRPALGSDSRFQRDGAWRDSLVFYEYFHGDTGEGLGASHQTGWTALAGALVANRRFRSGRK</sequence>